<protein>
    <recommendedName>
        <fullName evidence="4">RRM domain-containing protein</fullName>
    </recommendedName>
</protein>
<dbReference type="SUPFAM" id="SSF54928">
    <property type="entry name" value="RNA-binding domain, RBD"/>
    <property type="match status" value="1"/>
</dbReference>
<keyword evidence="2 3" id="KW-0694">RNA-binding</keyword>
<dbReference type="AlphaFoldDB" id="A0A835J918"/>
<dbReference type="InterPro" id="IPR000504">
    <property type="entry name" value="RRM_dom"/>
</dbReference>
<dbReference type="PANTHER" id="PTHR24012">
    <property type="entry name" value="RNA BINDING PROTEIN"/>
    <property type="match status" value="1"/>
</dbReference>
<organism evidence="5 6">
    <name type="scientific">Salix dunnii</name>
    <dbReference type="NCBI Taxonomy" id="1413687"/>
    <lineage>
        <taxon>Eukaryota</taxon>
        <taxon>Viridiplantae</taxon>
        <taxon>Streptophyta</taxon>
        <taxon>Embryophyta</taxon>
        <taxon>Tracheophyta</taxon>
        <taxon>Spermatophyta</taxon>
        <taxon>Magnoliopsida</taxon>
        <taxon>eudicotyledons</taxon>
        <taxon>Gunneridae</taxon>
        <taxon>Pentapetalae</taxon>
        <taxon>rosids</taxon>
        <taxon>fabids</taxon>
        <taxon>Malpighiales</taxon>
        <taxon>Salicaceae</taxon>
        <taxon>Saliceae</taxon>
        <taxon>Salix</taxon>
    </lineage>
</organism>
<evidence type="ECO:0000313" key="6">
    <source>
        <dbReference type="Proteomes" id="UP000657918"/>
    </source>
</evidence>
<evidence type="ECO:0000256" key="1">
    <source>
        <dbReference type="ARBA" id="ARBA00022737"/>
    </source>
</evidence>
<dbReference type="Gene3D" id="3.30.70.330">
    <property type="match status" value="1"/>
</dbReference>
<keyword evidence="6" id="KW-1185">Reference proteome</keyword>
<evidence type="ECO:0000256" key="2">
    <source>
        <dbReference type="ARBA" id="ARBA00022884"/>
    </source>
</evidence>
<dbReference type="InterPro" id="IPR035979">
    <property type="entry name" value="RBD_domain_sf"/>
</dbReference>
<dbReference type="OrthoDB" id="19742at2759"/>
<comment type="caution">
    <text evidence="5">The sequence shown here is derived from an EMBL/GenBank/DDBJ whole genome shotgun (WGS) entry which is preliminary data.</text>
</comment>
<dbReference type="EMBL" id="JADGMS010000016">
    <property type="protein sequence ID" value="KAF9665036.1"/>
    <property type="molecule type" value="Genomic_DNA"/>
</dbReference>
<dbReference type="PROSITE" id="PS50102">
    <property type="entry name" value="RRM"/>
    <property type="match status" value="1"/>
</dbReference>
<keyword evidence="1" id="KW-0677">Repeat</keyword>
<reference evidence="5 6" key="1">
    <citation type="submission" date="2020-10" db="EMBL/GenBank/DDBJ databases">
        <title>Plant Genome Project.</title>
        <authorList>
            <person name="Zhang R.-G."/>
        </authorList>
    </citation>
    <scope>NUCLEOTIDE SEQUENCE [LARGE SCALE GENOMIC DNA]</scope>
    <source>
        <strain evidence="5">FAFU-HL-1</strain>
        <tissue evidence="5">Leaf</tissue>
    </source>
</reference>
<dbReference type="InterPro" id="IPR012677">
    <property type="entry name" value="Nucleotide-bd_a/b_plait_sf"/>
</dbReference>
<name>A0A835J918_9ROSI</name>
<sequence>MQICDKNGKNRDDALYSMKLNNIYVKNSAESTTDEGLKDIFTEHGAITSVVMMRDADEKSICFEFMDFEKAENADEAVKTLNGKEIDGEECYVGK</sequence>
<evidence type="ECO:0000313" key="5">
    <source>
        <dbReference type="EMBL" id="KAF9665036.1"/>
    </source>
</evidence>
<dbReference type="Pfam" id="PF00076">
    <property type="entry name" value="RRM_1"/>
    <property type="match status" value="1"/>
</dbReference>
<evidence type="ECO:0000259" key="4">
    <source>
        <dbReference type="PROSITE" id="PS50102"/>
    </source>
</evidence>
<accession>A0A835J918</accession>
<proteinExistence type="predicted"/>
<dbReference type="Proteomes" id="UP000657918">
    <property type="component" value="Chromosome 16"/>
</dbReference>
<dbReference type="SMART" id="SM00360">
    <property type="entry name" value="RRM"/>
    <property type="match status" value="1"/>
</dbReference>
<evidence type="ECO:0000256" key="3">
    <source>
        <dbReference type="PROSITE-ProRule" id="PRU00176"/>
    </source>
</evidence>
<dbReference type="GO" id="GO:0003723">
    <property type="term" value="F:RNA binding"/>
    <property type="evidence" value="ECO:0007669"/>
    <property type="project" value="UniProtKB-UniRule"/>
</dbReference>
<feature type="domain" description="RRM" evidence="4">
    <location>
        <begin position="21"/>
        <end position="95"/>
    </location>
</feature>
<gene>
    <name evidence="5" type="ORF">SADUNF_Sadunf16G0080300</name>
</gene>